<protein>
    <submittedName>
        <fullName evidence="2">Uncharacterized protein</fullName>
    </submittedName>
</protein>
<sequence>MSEFVRASRLYHVSSRTPIAHPAHQASDDDVRRSLEEREVRADGGTASSEQHVPVRIDGARVPAFQIDRIDDDVIVHVEVASAVSEGFDFTGIWRCKRATIETPGIQFTATITACSVEHGIAAIRLTDRETLESNGGSR</sequence>
<comment type="caution">
    <text evidence="2">The sequence shown here is derived from an EMBL/GenBank/DDBJ whole genome shotgun (WGS) entry which is preliminary data.</text>
</comment>
<proteinExistence type="predicted"/>
<dbReference type="AlphaFoldDB" id="A0A202E7V1"/>
<reference evidence="2 3" key="1">
    <citation type="submission" date="2017-02" db="EMBL/GenBank/DDBJ databases">
        <title>Natronthermophilus aegyptiacus gen. nov.,sp. nov., an aerobic, extremely halophilic alkalithermophilic archaeon isolated from the athalassohaline Wadi An Natrun, Egypt.</title>
        <authorList>
            <person name="Zhao B."/>
        </authorList>
    </citation>
    <scope>NUCLEOTIDE SEQUENCE [LARGE SCALE GENOMIC DNA]</scope>
    <source>
        <strain evidence="2 3">CGMCC 1.3597</strain>
    </source>
</reference>
<dbReference type="Proteomes" id="UP000196084">
    <property type="component" value="Unassembled WGS sequence"/>
</dbReference>
<evidence type="ECO:0000256" key="1">
    <source>
        <dbReference type="SAM" id="MobiDB-lite"/>
    </source>
</evidence>
<evidence type="ECO:0000313" key="2">
    <source>
        <dbReference type="EMBL" id="OVE84333.1"/>
    </source>
</evidence>
<dbReference type="OrthoDB" id="205971at2157"/>
<keyword evidence="3" id="KW-1185">Reference proteome</keyword>
<name>A0A202E7V1_9EURY</name>
<evidence type="ECO:0000313" key="3">
    <source>
        <dbReference type="Proteomes" id="UP000196084"/>
    </source>
</evidence>
<organism evidence="2 3">
    <name type="scientific">Natronolimnobius baerhuensis</name>
    <dbReference type="NCBI Taxonomy" id="253108"/>
    <lineage>
        <taxon>Archaea</taxon>
        <taxon>Methanobacteriati</taxon>
        <taxon>Methanobacteriota</taxon>
        <taxon>Stenosarchaea group</taxon>
        <taxon>Halobacteria</taxon>
        <taxon>Halobacteriales</taxon>
        <taxon>Natrialbaceae</taxon>
        <taxon>Natronolimnobius</taxon>
    </lineage>
</organism>
<accession>A0A202E7V1</accession>
<dbReference type="EMBL" id="MWPH01000002">
    <property type="protein sequence ID" value="OVE84333.1"/>
    <property type="molecule type" value="Genomic_DNA"/>
</dbReference>
<feature type="region of interest" description="Disordered" evidence="1">
    <location>
        <begin position="17"/>
        <end position="53"/>
    </location>
</feature>
<feature type="compositionally biased region" description="Basic and acidic residues" evidence="1">
    <location>
        <begin position="26"/>
        <end position="42"/>
    </location>
</feature>
<gene>
    <name evidence="2" type="ORF">B2G88_07920</name>
</gene>
<dbReference type="RefSeq" id="WP_054862778.1">
    <property type="nucleotide sequence ID" value="NZ_MWPH01000002.1"/>
</dbReference>